<evidence type="ECO:0000313" key="1">
    <source>
        <dbReference type="EMBL" id="GHH52536.1"/>
    </source>
</evidence>
<dbReference type="AlphaFoldDB" id="A0A919F7H1"/>
<proteinExistence type="predicted"/>
<dbReference type="Proteomes" id="UP000623958">
    <property type="component" value="Unassembled WGS sequence"/>
</dbReference>
<name>A0A919F7H1_9XANT</name>
<protein>
    <submittedName>
        <fullName evidence="1">Uncharacterized protein</fullName>
    </submittedName>
</protein>
<reference evidence="1" key="1">
    <citation type="journal article" date="2014" name="Int. J. Syst. Evol. Microbiol.">
        <title>Complete genome sequence of Corynebacterium casei LMG S-19264T (=DSM 44701T), isolated from a smear-ripened cheese.</title>
        <authorList>
            <consortium name="US DOE Joint Genome Institute (JGI-PGF)"/>
            <person name="Walter F."/>
            <person name="Albersmeier A."/>
            <person name="Kalinowski J."/>
            <person name="Ruckert C."/>
        </authorList>
    </citation>
    <scope>NUCLEOTIDE SEQUENCE</scope>
    <source>
        <strain evidence="1">JCM 13306</strain>
    </source>
</reference>
<evidence type="ECO:0000313" key="2">
    <source>
        <dbReference type="Proteomes" id="UP000623958"/>
    </source>
</evidence>
<sequence>MIVHAPVGAQFAWYAYDTVSLEETSNFGCVIYNESGTQVVADLSRKLMRIVTAFTIVYNGDNSDITLPAGRNYAVSISHGGRMQPVSAGASVLLYNGAAVNGNIIRRSIFQIAAISASSVAQTRVSYCLALDVTNY</sequence>
<reference evidence="1" key="2">
    <citation type="submission" date="2020-09" db="EMBL/GenBank/DDBJ databases">
        <authorList>
            <person name="Sun Q."/>
            <person name="Ohkuma M."/>
        </authorList>
    </citation>
    <scope>NUCLEOTIDE SEQUENCE</scope>
    <source>
        <strain evidence="1">JCM 13306</strain>
    </source>
</reference>
<accession>A0A919F7H1</accession>
<gene>
    <name evidence="1" type="ORF">GCM10009090_16680</name>
</gene>
<keyword evidence="2" id="KW-1185">Reference proteome</keyword>
<comment type="caution">
    <text evidence="1">The sequence shown here is derived from an EMBL/GenBank/DDBJ whole genome shotgun (WGS) entry which is preliminary data.</text>
</comment>
<organism evidence="1 2">
    <name type="scientific">Xanthomonas boreopolis</name>
    <dbReference type="NCBI Taxonomy" id="86183"/>
    <lineage>
        <taxon>Bacteria</taxon>
        <taxon>Pseudomonadati</taxon>
        <taxon>Pseudomonadota</taxon>
        <taxon>Gammaproteobacteria</taxon>
        <taxon>Lysobacterales</taxon>
        <taxon>Lysobacteraceae</taxon>
        <taxon>Xanthomonas</taxon>
    </lineage>
</organism>
<dbReference type="RefSeq" id="WP_434029096.1">
    <property type="nucleotide sequence ID" value="NZ_BNBA01000010.1"/>
</dbReference>
<dbReference type="EMBL" id="BNBA01000010">
    <property type="protein sequence ID" value="GHH52536.1"/>
    <property type="molecule type" value="Genomic_DNA"/>
</dbReference>